<gene>
    <name evidence="1" type="ordered locus">Avin_20560</name>
</gene>
<dbReference type="STRING" id="322710.Avin_20560"/>
<evidence type="ECO:0000313" key="2">
    <source>
        <dbReference type="Proteomes" id="UP000002424"/>
    </source>
</evidence>
<name>C1DF56_AZOVD</name>
<proteinExistence type="predicted"/>
<dbReference type="Proteomes" id="UP000002424">
    <property type="component" value="Chromosome"/>
</dbReference>
<sequence length="24" mass="2853">MLCQISLKSQDSFARILRQFLRKA</sequence>
<dbReference type="AlphaFoldDB" id="C1DF56"/>
<accession>C1DF56</accession>
<dbReference type="KEGG" id="avn:Avin_20560"/>
<dbReference type="EnsemblBacteria" id="ACO78259">
    <property type="protein sequence ID" value="ACO78259"/>
    <property type="gene ID" value="Avin_20560"/>
</dbReference>
<protein>
    <submittedName>
        <fullName evidence="1">Uncharacterized protein</fullName>
    </submittedName>
</protein>
<evidence type="ECO:0000313" key="1">
    <source>
        <dbReference type="EMBL" id="ACO78259.1"/>
    </source>
</evidence>
<dbReference type="EMBL" id="CP001157">
    <property type="protein sequence ID" value="ACO78259.1"/>
    <property type="molecule type" value="Genomic_DNA"/>
</dbReference>
<dbReference type="HOGENOM" id="CLU_3420780_0_0_6"/>
<organism evidence="1 2">
    <name type="scientific">Azotobacter vinelandii (strain DJ / ATCC BAA-1303)</name>
    <dbReference type="NCBI Taxonomy" id="322710"/>
    <lineage>
        <taxon>Bacteria</taxon>
        <taxon>Pseudomonadati</taxon>
        <taxon>Pseudomonadota</taxon>
        <taxon>Gammaproteobacteria</taxon>
        <taxon>Pseudomonadales</taxon>
        <taxon>Pseudomonadaceae</taxon>
        <taxon>Azotobacter</taxon>
    </lineage>
</organism>
<reference evidence="1 2" key="1">
    <citation type="journal article" date="2009" name="J. Bacteriol.">
        <title>Genome sequence of Azotobacter vinelandii, an obligate aerobe specialized to support diverse anaerobic metabolic processes.</title>
        <authorList>
            <person name="Setubal J.C."/>
            <person name="dos Santos P."/>
            <person name="Goldman B.S."/>
            <person name="Ertesvag H."/>
            <person name="Espin G."/>
            <person name="Rubio L.M."/>
            <person name="Valla S."/>
            <person name="Almeida N.F."/>
            <person name="Balasubramanian D."/>
            <person name="Cromes L."/>
            <person name="Curatti L."/>
            <person name="Du Z."/>
            <person name="Godsy E."/>
            <person name="Goodner B."/>
            <person name="Hellner-Burris K."/>
            <person name="Hernandez J.A."/>
            <person name="Houmiel K."/>
            <person name="Imperial J."/>
            <person name="Kennedy C."/>
            <person name="Larson T.J."/>
            <person name="Latreille P."/>
            <person name="Ligon L.S."/>
            <person name="Lu J."/>
            <person name="Maerk M."/>
            <person name="Miller N.M."/>
            <person name="Norton S."/>
            <person name="O'Carroll I.P."/>
            <person name="Paulsen I."/>
            <person name="Raulfs E.C."/>
            <person name="Roemer R."/>
            <person name="Rosser J."/>
            <person name="Segura D."/>
            <person name="Slater S."/>
            <person name="Stricklin S.L."/>
            <person name="Studholme D.J."/>
            <person name="Sun J."/>
            <person name="Viana C.J."/>
            <person name="Wallin E."/>
            <person name="Wang B."/>
            <person name="Wheeler C."/>
            <person name="Zhu H."/>
            <person name="Dean D.R."/>
            <person name="Dixon R."/>
            <person name="Wood D."/>
        </authorList>
    </citation>
    <scope>NUCLEOTIDE SEQUENCE [LARGE SCALE GENOMIC DNA]</scope>
    <source>
        <strain evidence="2">DJ / ATCC BAA-1303</strain>
    </source>
</reference>
<keyword evidence="2" id="KW-1185">Reference proteome</keyword>